<comment type="caution">
    <text evidence="1">The sequence shown here is derived from an EMBL/GenBank/DDBJ whole genome shotgun (WGS) entry which is preliminary data.</text>
</comment>
<dbReference type="AlphaFoldDB" id="A0A4Q2UUG2"/>
<gene>
    <name evidence="1" type="ORF">EQG79_04675</name>
</gene>
<protein>
    <submittedName>
        <fullName evidence="1">Uncharacterized protein</fullName>
    </submittedName>
</protein>
<keyword evidence="2" id="KW-1185">Reference proteome</keyword>
<proteinExistence type="predicted"/>
<dbReference type="EMBL" id="SBLB01000001">
    <property type="protein sequence ID" value="RYC71440.1"/>
    <property type="molecule type" value="Genomic_DNA"/>
</dbReference>
<name>A0A4Q2UUG2_9BACT</name>
<evidence type="ECO:0000313" key="1">
    <source>
        <dbReference type="EMBL" id="RYC71440.1"/>
    </source>
</evidence>
<dbReference type="Proteomes" id="UP000290407">
    <property type="component" value="Unassembled WGS sequence"/>
</dbReference>
<sequence length="82" mass="9412">MIKKTAQTSGFFVGPFPNPAEQPARFCRLLPDDRRFDANWQTGKIVRLPTLTGHQHKHVREWQLSGRETSHSLTCLRNALRG</sequence>
<dbReference type="RefSeq" id="WP_129600286.1">
    <property type="nucleotide sequence ID" value="NZ_SBLB01000001.1"/>
</dbReference>
<reference evidence="1 2" key="1">
    <citation type="submission" date="2019-01" db="EMBL/GenBank/DDBJ databases">
        <title>Spirosoma flava sp. nov., a propanil-degrading bacterium isolated from herbicide-contaminated soil.</title>
        <authorList>
            <person name="Zhang L."/>
            <person name="Jiang J.-D."/>
        </authorList>
    </citation>
    <scope>NUCLEOTIDE SEQUENCE [LARGE SCALE GENOMIC DNA]</scope>
    <source>
        <strain evidence="1 2">TY50</strain>
    </source>
</reference>
<evidence type="ECO:0000313" key="2">
    <source>
        <dbReference type="Proteomes" id="UP000290407"/>
    </source>
</evidence>
<accession>A0A4Q2UUG2</accession>
<organism evidence="1 2">
    <name type="scientific">Spirosoma sordidisoli</name>
    <dbReference type="NCBI Taxonomy" id="2502893"/>
    <lineage>
        <taxon>Bacteria</taxon>
        <taxon>Pseudomonadati</taxon>
        <taxon>Bacteroidota</taxon>
        <taxon>Cytophagia</taxon>
        <taxon>Cytophagales</taxon>
        <taxon>Cytophagaceae</taxon>
        <taxon>Spirosoma</taxon>
    </lineage>
</organism>